<dbReference type="RefSeq" id="WP_204171248.1">
    <property type="nucleotide sequence ID" value="NZ_CP120185.1"/>
</dbReference>
<feature type="transmembrane region" description="Helical" evidence="1">
    <location>
        <begin position="141"/>
        <end position="163"/>
    </location>
</feature>
<keyword evidence="1" id="KW-1133">Transmembrane helix</keyword>
<reference evidence="2" key="2">
    <citation type="journal article" date="2023" name="Vet. Microbiol.">
        <title>Emergence of livestock-associated Mammaliicoccus sciuri ST71 co-harbouring mecA and mecC genes in Brazil.</title>
        <authorList>
            <person name="de Moura G.S."/>
            <person name="de Carvalho E."/>
            <person name="Ramos Sanchez E.M."/>
            <person name="Sellera F.P."/>
            <person name="Marques M.F.S."/>
            <person name="Heinemann M.B."/>
            <person name="De Vliegher S."/>
            <person name="Souza F.N."/>
            <person name="Mota R.A."/>
        </authorList>
    </citation>
    <scope>NUCLEOTIDE SEQUENCE</scope>
    <source>
        <strain evidence="2">BR656</strain>
    </source>
</reference>
<evidence type="ECO:0008006" key="4">
    <source>
        <dbReference type="Google" id="ProtNLM"/>
    </source>
</evidence>
<accession>A0ABT7HZJ3</accession>
<evidence type="ECO:0000256" key="1">
    <source>
        <dbReference type="SAM" id="Phobius"/>
    </source>
</evidence>
<dbReference type="Proteomes" id="UP001176210">
    <property type="component" value="Unassembled WGS sequence"/>
</dbReference>
<evidence type="ECO:0000313" key="3">
    <source>
        <dbReference type="Proteomes" id="UP001176210"/>
    </source>
</evidence>
<gene>
    <name evidence="2" type="ORF">OWO77_10960</name>
</gene>
<dbReference type="EMBL" id="JAPNQM010000006">
    <property type="protein sequence ID" value="MDL0117475.1"/>
    <property type="molecule type" value="Genomic_DNA"/>
</dbReference>
<feature type="transmembrane region" description="Helical" evidence="1">
    <location>
        <begin position="21"/>
        <end position="42"/>
    </location>
</feature>
<evidence type="ECO:0000313" key="2">
    <source>
        <dbReference type="EMBL" id="MDL0117475.1"/>
    </source>
</evidence>
<keyword evidence="1" id="KW-0472">Membrane</keyword>
<name>A0ABT7HZJ3_MAMSC</name>
<keyword evidence="3" id="KW-1185">Reference proteome</keyword>
<feature type="transmembrane region" description="Helical" evidence="1">
    <location>
        <begin position="62"/>
        <end position="89"/>
    </location>
</feature>
<organism evidence="2 3">
    <name type="scientific">Mammaliicoccus sciuri</name>
    <name type="common">Staphylococcus sciuri</name>
    <dbReference type="NCBI Taxonomy" id="1296"/>
    <lineage>
        <taxon>Bacteria</taxon>
        <taxon>Bacillati</taxon>
        <taxon>Bacillota</taxon>
        <taxon>Bacilli</taxon>
        <taxon>Bacillales</taxon>
        <taxon>Staphylococcaceae</taxon>
        <taxon>Mammaliicoccus</taxon>
    </lineage>
</organism>
<protein>
    <recommendedName>
        <fullName evidence="4">Yip1 domain-containing protein</fullName>
    </recommendedName>
</protein>
<keyword evidence="1" id="KW-0812">Transmembrane</keyword>
<reference evidence="2" key="1">
    <citation type="submission" date="2022-09" db="EMBL/GenBank/DDBJ databases">
        <authorList>
            <person name="De Moura G.S."/>
            <person name="Carvalho E."/>
            <person name="Ramos Sanchez E.M."/>
            <person name="Sellera F.P."/>
            <person name="Marques M.F.S."/>
            <person name="Heinemann M.B."/>
            <person name="De Vliegher S."/>
            <person name="Souza F.N."/>
            <person name="Mota R.A."/>
        </authorList>
    </citation>
    <scope>NUCLEOTIDE SEQUENCE</scope>
    <source>
        <strain evidence="2">BR656</strain>
    </source>
</reference>
<proteinExistence type="predicted"/>
<sequence>MENLFIKLIDLLKFEWYTKNLTIIFFSITILGLYDLTISPIFNRISFIYSLIDNISNSGNLINVGNVLLLTPYFISTSYFILGLMYFLLSFINKQINLETILFNYIGMAIKILLLFYPLSIILLCIVIHQSNIVKDVFGMYIISPSTIISIIIGIIGLLFSLFSGLNVPYRKKDIFSNY</sequence>
<comment type="caution">
    <text evidence="2">The sequence shown here is derived from an EMBL/GenBank/DDBJ whole genome shotgun (WGS) entry which is preliminary data.</text>
</comment>
<feature type="transmembrane region" description="Helical" evidence="1">
    <location>
        <begin position="101"/>
        <end position="129"/>
    </location>
</feature>